<comment type="caution">
    <text evidence="3">The sequence shown here is derived from an EMBL/GenBank/DDBJ whole genome shotgun (WGS) entry which is preliminary data.</text>
</comment>
<keyword evidence="2" id="KW-0732">Signal</keyword>
<evidence type="ECO:0000256" key="1">
    <source>
        <dbReference type="SAM" id="MobiDB-lite"/>
    </source>
</evidence>
<evidence type="ECO:0000313" key="3">
    <source>
        <dbReference type="EMBL" id="TFZ06755.1"/>
    </source>
</evidence>
<proteinExistence type="predicted"/>
<dbReference type="GO" id="GO:0042597">
    <property type="term" value="C:periplasmic space"/>
    <property type="evidence" value="ECO:0007669"/>
    <property type="project" value="InterPro"/>
</dbReference>
<evidence type="ECO:0000313" key="4">
    <source>
        <dbReference type="Proteomes" id="UP000298180"/>
    </source>
</evidence>
<dbReference type="Pfam" id="PF07813">
    <property type="entry name" value="LTXXQ"/>
    <property type="match status" value="1"/>
</dbReference>
<name>A0A4Z0C9G7_9BURK</name>
<feature type="signal peptide" evidence="2">
    <location>
        <begin position="1"/>
        <end position="24"/>
    </location>
</feature>
<feature type="region of interest" description="Disordered" evidence="1">
    <location>
        <begin position="26"/>
        <end position="54"/>
    </location>
</feature>
<evidence type="ECO:0000256" key="2">
    <source>
        <dbReference type="SAM" id="SignalP"/>
    </source>
</evidence>
<dbReference type="Proteomes" id="UP000298180">
    <property type="component" value="Unassembled WGS sequence"/>
</dbReference>
<organism evidence="3 4">
    <name type="scientific">Ramlibacter henchirensis</name>
    <dbReference type="NCBI Taxonomy" id="204072"/>
    <lineage>
        <taxon>Bacteria</taxon>
        <taxon>Pseudomonadati</taxon>
        <taxon>Pseudomonadota</taxon>
        <taxon>Betaproteobacteria</taxon>
        <taxon>Burkholderiales</taxon>
        <taxon>Comamonadaceae</taxon>
        <taxon>Ramlibacter</taxon>
    </lineage>
</organism>
<dbReference type="OrthoDB" id="5298564at2"/>
<reference evidence="3 4" key="1">
    <citation type="submission" date="2019-03" db="EMBL/GenBank/DDBJ databases">
        <title>Ramlibacter henchirensis DSM 14656, whole genome shotgun sequence.</title>
        <authorList>
            <person name="Zhang X."/>
            <person name="Feng G."/>
            <person name="Zhu H."/>
        </authorList>
    </citation>
    <scope>NUCLEOTIDE SEQUENCE [LARGE SCALE GENOMIC DNA]</scope>
    <source>
        <strain evidence="3 4">DSM 14656</strain>
    </source>
</reference>
<feature type="chain" id="PRO_5021366382" description="LTXXQ motif family protein" evidence="2">
    <location>
        <begin position="25"/>
        <end position="165"/>
    </location>
</feature>
<feature type="compositionally biased region" description="Low complexity" evidence="1">
    <location>
        <begin position="26"/>
        <end position="37"/>
    </location>
</feature>
<evidence type="ECO:0008006" key="5">
    <source>
        <dbReference type="Google" id="ProtNLM"/>
    </source>
</evidence>
<dbReference type="EMBL" id="SMLM01000001">
    <property type="protein sequence ID" value="TFZ06755.1"/>
    <property type="molecule type" value="Genomic_DNA"/>
</dbReference>
<dbReference type="InterPro" id="IPR012899">
    <property type="entry name" value="LTXXQ"/>
</dbReference>
<accession>A0A4Z0C9G7</accession>
<dbReference type="RefSeq" id="WP_135262842.1">
    <property type="nucleotide sequence ID" value="NZ_SMLM01000001.1"/>
</dbReference>
<gene>
    <name evidence="3" type="ORF">EZ313_09075</name>
</gene>
<keyword evidence="4" id="KW-1185">Reference proteome</keyword>
<sequence>MKLHVRKHLLTCALLAGLGVVAQAQTPPPADAASGPSAERHHRHHAKHDPAKRAERIDKRLGELRQKLQVTPNQEAAWTSFANAMQPPAQRQRMDREALARMNTPDRIDHMRALRDQRNAEMDRRAEATKSFYGQLNAEQKKTFDDETSRLMRFGRGMGRHHHHG</sequence>
<protein>
    <recommendedName>
        <fullName evidence="5">LTXXQ motif family protein</fullName>
    </recommendedName>
</protein>
<dbReference type="AlphaFoldDB" id="A0A4Z0C9G7"/>